<reference evidence="3" key="1">
    <citation type="journal article" date="2014" name="Int. J. Syst. Evol. Microbiol.">
        <title>Complete genome of a new Firmicutes species belonging to the dominant human colonic microbiota ('Ruminococcus bicirculans') reveals two chromosomes and a selective capacity to utilize plant glucans.</title>
        <authorList>
            <consortium name="NISC Comparative Sequencing Program"/>
            <person name="Wegmann U."/>
            <person name="Louis P."/>
            <person name="Goesmann A."/>
            <person name="Henrissat B."/>
            <person name="Duncan S.H."/>
            <person name="Flint H.J."/>
        </authorList>
    </citation>
    <scope>NUCLEOTIDE SEQUENCE</scope>
    <source>
        <strain evidence="3">CECT 7184</strain>
    </source>
</reference>
<organism evidence="3 5">
    <name type="scientific">Paenimyroides ceti</name>
    <dbReference type="NCBI Taxonomy" id="395087"/>
    <lineage>
        <taxon>Bacteria</taxon>
        <taxon>Pseudomonadati</taxon>
        <taxon>Bacteroidota</taxon>
        <taxon>Flavobacteriia</taxon>
        <taxon>Flavobacteriales</taxon>
        <taxon>Flavobacteriaceae</taxon>
        <taxon>Paenimyroides</taxon>
    </lineage>
</organism>
<reference evidence="5" key="2">
    <citation type="journal article" date="2019" name="Int. J. Syst. Evol. Microbiol.">
        <title>The Global Catalogue of Microorganisms (GCM) 10K type strain sequencing project: providing services to taxonomists for standard genome sequencing and annotation.</title>
        <authorList>
            <consortium name="The Broad Institute Genomics Platform"/>
            <consortium name="The Broad Institute Genome Sequencing Center for Infectious Disease"/>
            <person name="Wu L."/>
            <person name="Ma J."/>
        </authorList>
    </citation>
    <scope>NUCLEOTIDE SEQUENCE [LARGE SCALE GENOMIC DNA]</scope>
    <source>
        <strain evidence="5">CECT 7184</strain>
    </source>
</reference>
<dbReference type="Proteomes" id="UP001242368">
    <property type="component" value="Unassembled WGS sequence"/>
</dbReference>
<name>A0ABT8D1Y7_9FLAO</name>
<comment type="caution">
    <text evidence="3">The sequence shown here is derived from an EMBL/GenBank/DDBJ whole genome shotgun (WGS) entry which is preliminary data.</text>
</comment>
<feature type="signal peptide" evidence="1">
    <location>
        <begin position="1"/>
        <end position="20"/>
    </location>
</feature>
<evidence type="ECO:0000256" key="1">
    <source>
        <dbReference type="SAM" id="SignalP"/>
    </source>
</evidence>
<dbReference type="EMBL" id="JAUFQU010000038">
    <property type="protein sequence ID" value="MDN3709490.1"/>
    <property type="molecule type" value="Genomic_DNA"/>
</dbReference>
<dbReference type="EMBL" id="JAUFQU010000001">
    <property type="protein sequence ID" value="MDN3707837.1"/>
    <property type="molecule type" value="Genomic_DNA"/>
</dbReference>
<dbReference type="EMBL" id="JAUFQU010000037">
    <property type="protein sequence ID" value="MDN3709480.1"/>
    <property type="molecule type" value="Genomic_DNA"/>
</dbReference>
<evidence type="ECO:0000313" key="5">
    <source>
        <dbReference type="Proteomes" id="UP001242368"/>
    </source>
</evidence>
<keyword evidence="5" id="KW-1185">Reference proteome</keyword>
<proteinExistence type="predicted"/>
<evidence type="ECO:0000313" key="4">
    <source>
        <dbReference type="EMBL" id="MDN3709490.1"/>
    </source>
</evidence>
<reference evidence="3" key="3">
    <citation type="submission" date="2023-06" db="EMBL/GenBank/DDBJ databases">
        <authorList>
            <person name="Lucena T."/>
            <person name="Sun Q."/>
        </authorList>
    </citation>
    <scope>NUCLEOTIDE SEQUENCE</scope>
    <source>
        <strain evidence="3">CECT 7184</strain>
    </source>
</reference>
<gene>
    <name evidence="2" type="ORF">QW060_12010</name>
    <name evidence="3" type="ORF">QW060_21015</name>
    <name evidence="4" type="ORF">QW060_21120</name>
</gene>
<evidence type="ECO:0000313" key="2">
    <source>
        <dbReference type="EMBL" id="MDN3707837.1"/>
    </source>
</evidence>
<keyword evidence="1" id="KW-0732">Signal</keyword>
<protein>
    <submittedName>
        <fullName evidence="3">Uncharacterized protein</fullName>
    </submittedName>
</protein>
<sequence length="101" mass="11085">MKKLLFLMALSFFMSLNALAASPIGSGSTPCGGNASIRHFFYTNFWAGEKTYYGPYYYFNSLEDASSYIIQTYPPVHLPNVPSGGATVMCYMVVTPPVCCP</sequence>
<feature type="chain" id="PRO_5045032539" evidence="1">
    <location>
        <begin position="21"/>
        <end position="101"/>
    </location>
</feature>
<dbReference type="RefSeq" id="WP_290363789.1">
    <property type="nucleotide sequence ID" value="NZ_JAUFQU010000001.1"/>
</dbReference>
<accession>A0ABT8D1Y7</accession>
<evidence type="ECO:0000313" key="3">
    <source>
        <dbReference type="EMBL" id="MDN3709480.1"/>
    </source>
</evidence>